<protein>
    <submittedName>
        <fullName evidence="1">Uncharacterized protein</fullName>
    </submittedName>
</protein>
<sequence length="67" mass="7080">MTSFSQNVSVFQQNYLFALCEPGTAEGLRKAGAPGLLVPFLVRQCAAFLTPAPLADLALLPLPPLPP</sequence>
<gene>
    <name evidence="1" type="ORF">PAPYR_1608</name>
</gene>
<dbReference type="Proteomes" id="UP001141327">
    <property type="component" value="Unassembled WGS sequence"/>
</dbReference>
<keyword evidence="2" id="KW-1185">Reference proteome</keyword>
<name>A0ABQ8UYS2_9EUKA</name>
<comment type="caution">
    <text evidence="1">The sequence shown here is derived from an EMBL/GenBank/DDBJ whole genome shotgun (WGS) entry which is preliminary data.</text>
</comment>
<dbReference type="EMBL" id="JAPMOS010000005">
    <property type="protein sequence ID" value="KAJ4461910.1"/>
    <property type="molecule type" value="Genomic_DNA"/>
</dbReference>
<reference evidence="1" key="1">
    <citation type="journal article" date="2022" name="bioRxiv">
        <title>Genomics of Preaxostyla Flagellates Illuminates Evolutionary Transitions and the Path Towards Mitochondrial Loss.</title>
        <authorList>
            <person name="Novak L.V.F."/>
            <person name="Treitli S.C."/>
            <person name="Pyrih J."/>
            <person name="Halakuc P."/>
            <person name="Pipaliya S.V."/>
            <person name="Vacek V."/>
            <person name="Brzon O."/>
            <person name="Soukal P."/>
            <person name="Eme L."/>
            <person name="Dacks J.B."/>
            <person name="Karnkowska A."/>
            <person name="Elias M."/>
            <person name="Hampl V."/>
        </authorList>
    </citation>
    <scope>NUCLEOTIDE SEQUENCE</scope>
    <source>
        <strain evidence="1">RCP-MX</strain>
    </source>
</reference>
<evidence type="ECO:0000313" key="1">
    <source>
        <dbReference type="EMBL" id="KAJ4461910.1"/>
    </source>
</evidence>
<evidence type="ECO:0000313" key="2">
    <source>
        <dbReference type="Proteomes" id="UP001141327"/>
    </source>
</evidence>
<organism evidence="1 2">
    <name type="scientific">Paratrimastix pyriformis</name>
    <dbReference type="NCBI Taxonomy" id="342808"/>
    <lineage>
        <taxon>Eukaryota</taxon>
        <taxon>Metamonada</taxon>
        <taxon>Preaxostyla</taxon>
        <taxon>Paratrimastigidae</taxon>
        <taxon>Paratrimastix</taxon>
    </lineage>
</organism>
<proteinExistence type="predicted"/>
<accession>A0ABQ8UYS2</accession>